<keyword evidence="2" id="KW-0238">DNA-binding</keyword>
<organism evidence="5 6">
    <name type="scientific">Pseudoduganella rivuli</name>
    <dbReference type="NCBI Taxonomy" id="2666085"/>
    <lineage>
        <taxon>Bacteria</taxon>
        <taxon>Pseudomonadati</taxon>
        <taxon>Pseudomonadota</taxon>
        <taxon>Betaproteobacteria</taxon>
        <taxon>Burkholderiales</taxon>
        <taxon>Oxalobacteraceae</taxon>
        <taxon>Telluria group</taxon>
        <taxon>Pseudoduganella</taxon>
    </lineage>
</organism>
<dbReference type="Gene3D" id="1.10.10.10">
    <property type="entry name" value="Winged helix-like DNA-binding domain superfamily/Winged helix DNA-binding domain"/>
    <property type="match status" value="1"/>
</dbReference>
<dbReference type="InterPro" id="IPR000792">
    <property type="entry name" value="Tscrpt_reg_LuxR_C"/>
</dbReference>
<dbReference type="SMART" id="SM00421">
    <property type="entry name" value="HTH_LUXR"/>
    <property type="match status" value="1"/>
</dbReference>
<keyword evidence="1" id="KW-0805">Transcription regulation</keyword>
<dbReference type="PRINTS" id="PR00038">
    <property type="entry name" value="HTHLUXR"/>
</dbReference>
<reference evidence="5 6" key="1">
    <citation type="submission" date="2019-11" db="EMBL/GenBank/DDBJ databases">
        <title>Novel species isolated from a subtropical stream in China.</title>
        <authorList>
            <person name="Lu H."/>
        </authorList>
    </citation>
    <scope>NUCLEOTIDE SEQUENCE [LARGE SCALE GENOMIC DNA]</scope>
    <source>
        <strain evidence="5 6">FT92W</strain>
    </source>
</reference>
<dbReference type="Pfam" id="PF00196">
    <property type="entry name" value="GerE"/>
    <property type="match status" value="1"/>
</dbReference>
<comment type="caution">
    <text evidence="5">The sequence shown here is derived from an EMBL/GenBank/DDBJ whole genome shotgun (WGS) entry which is preliminary data.</text>
</comment>
<name>A0A7X2IJC2_9BURK</name>
<sequence>MLQQFSALMLQMYEIAEHCVFGEYHTACLELIRKVVTFDIGAIGCGTMREHRKASRPVLSADPDAISSSFHLALPPPVICSETQLQQFFDRDRLLSYVERNKLRQLLLIGSAGQLCRPAHWLLLARRGHQAFSAAAAHYLTAVWPHLLRCNLIHLRRYLAAQSTMRAKAGFAIINASGDVELFDAEFERMVNKEWYGCNPSTLPAAALARLRTRGQYEGRRTRWFVEPAPANASLCSVIERLPVDTLTPAEVVAAQHYAQGRTHGEVAALLGVSSNTVRTHLAHVFAKLGIHRKTELLAHLREQPGNTAGSGYPSGTGVMFTAISSTGP</sequence>
<dbReference type="GO" id="GO:0006355">
    <property type="term" value="P:regulation of DNA-templated transcription"/>
    <property type="evidence" value="ECO:0007669"/>
    <property type="project" value="InterPro"/>
</dbReference>
<dbReference type="PANTHER" id="PTHR44688">
    <property type="entry name" value="DNA-BINDING TRANSCRIPTIONAL ACTIVATOR DEVR_DOSR"/>
    <property type="match status" value="1"/>
</dbReference>
<dbReference type="PROSITE" id="PS50043">
    <property type="entry name" value="HTH_LUXR_2"/>
    <property type="match status" value="1"/>
</dbReference>
<evidence type="ECO:0000259" key="4">
    <source>
        <dbReference type="PROSITE" id="PS50043"/>
    </source>
</evidence>
<protein>
    <recommendedName>
        <fullName evidence="4">HTH luxR-type domain-containing protein</fullName>
    </recommendedName>
</protein>
<dbReference type="GO" id="GO:0003677">
    <property type="term" value="F:DNA binding"/>
    <property type="evidence" value="ECO:0007669"/>
    <property type="project" value="UniProtKB-KW"/>
</dbReference>
<accession>A0A7X2IJC2</accession>
<evidence type="ECO:0000256" key="2">
    <source>
        <dbReference type="ARBA" id="ARBA00023125"/>
    </source>
</evidence>
<dbReference type="RefSeq" id="WP_154371592.1">
    <property type="nucleotide sequence ID" value="NZ_WKJJ01000003.1"/>
</dbReference>
<evidence type="ECO:0000313" key="6">
    <source>
        <dbReference type="Proteomes" id="UP000446768"/>
    </source>
</evidence>
<dbReference type="InterPro" id="IPR016032">
    <property type="entry name" value="Sig_transdc_resp-reg_C-effctor"/>
</dbReference>
<dbReference type="PANTHER" id="PTHR44688:SF16">
    <property type="entry name" value="DNA-BINDING TRANSCRIPTIONAL ACTIVATOR DEVR_DOSR"/>
    <property type="match status" value="1"/>
</dbReference>
<dbReference type="InterPro" id="IPR036388">
    <property type="entry name" value="WH-like_DNA-bd_sf"/>
</dbReference>
<keyword evidence="3" id="KW-0804">Transcription</keyword>
<dbReference type="Proteomes" id="UP000446768">
    <property type="component" value="Unassembled WGS sequence"/>
</dbReference>
<dbReference type="EMBL" id="WKJJ01000003">
    <property type="protein sequence ID" value="MRV71091.1"/>
    <property type="molecule type" value="Genomic_DNA"/>
</dbReference>
<gene>
    <name evidence="5" type="ORF">GJ700_05085</name>
</gene>
<evidence type="ECO:0000256" key="1">
    <source>
        <dbReference type="ARBA" id="ARBA00023015"/>
    </source>
</evidence>
<dbReference type="AlphaFoldDB" id="A0A7X2IJC2"/>
<proteinExistence type="predicted"/>
<evidence type="ECO:0000256" key="3">
    <source>
        <dbReference type="ARBA" id="ARBA00023163"/>
    </source>
</evidence>
<evidence type="ECO:0000313" key="5">
    <source>
        <dbReference type="EMBL" id="MRV71091.1"/>
    </source>
</evidence>
<feature type="domain" description="HTH luxR-type" evidence="4">
    <location>
        <begin position="240"/>
        <end position="305"/>
    </location>
</feature>
<keyword evidence="6" id="KW-1185">Reference proteome</keyword>
<dbReference type="SUPFAM" id="SSF46894">
    <property type="entry name" value="C-terminal effector domain of the bipartite response regulators"/>
    <property type="match status" value="1"/>
</dbReference>
<dbReference type="CDD" id="cd06170">
    <property type="entry name" value="LuxR_C_like"/>
    <property type="match status" value="1"/>
</dbReference>